<evidence type="ECO:0000256" key="9">
    <source>
        <dbReference type="ARBA" id="ARBA00024536"/>
    </source>
</evidence>
<evidence type="ECO:0000256" key="8">
    <source>
        <dbReference type="ARBA" id="ARBA00023244"/>
    </source>
</evidence>
<evidence type="ECO:0000256" key="11">
    <source>
        <dbReference type="RuleBase" id="RU000607"/>
    </source>
</evidence>
<evidence type="ECO:0000256" key="5">
    <source>
        <dbReference type="ARBA" id="ARBA00023004"/>
    </source>
</evidence>
<feature type="binding site" evidence="10">
    <location>
        <position position="195"/>
    </location>
    <ligand>
        <name>Fe(2+)</name>
        <dbReference type="ChEBI" id="CHEBI:29033"/>
    </ligand>
</feature>
<dbReference type="NCBIfam" id="TIGR00109">
    <property type="entry name" value="hemH"/>
    <property type="match status" value="1"/>
</dbReference>
<keyword evidence="7 10" id="KW-0456">Lyase</keyword>
<reference evidence="12 13" key="1">
    <citation type="submission" date="2010-12" db="EMBL/GenBank/DDBJ databases">
        <title>Complete sequence of Bacillus cellulosilyticus DSM 2522.</title>
        <authorList>
            <consortium name="US DOE Joint Genome Institute"/>
            <person name="Lucas S."/>
            <person name="Copeland A."/>
            <person name="Lapidus A."/>
            <person name="Cheng J.-F."/>
            <person name="Bruce D."/>
            <person name="Goodwin L."/>
            <person name="Pitluck S."/>
            <person name="Chertkov O."/>
            <person name="Detter J.C."/>
            <person name="Han C."/>
            <person name="Tapia R."/>
            <person name="Land M."/>
            <person name="Hauser L."/>
            <person name="Jeffries C."/>
            <person name="Kyrpides N."/>
            <person name="Ivanova N."/>
            <person name="Mikhailova N."/>
            <person name="Brumm P."/>
            <person name="Mead D."/>
            <person name="Woyke T."/>
        </authorList>
    </citation>
    <scope>NUCLEOTIDE SEQUENCE [LARGE SCALE GENOMIC DNA]</scope>
    <source>
        <strain evidence="13">ATCC 21833 / DSM 2522 / FERM P-1141 / JCM 9156 / N-4</strain>
    </source>
</reference>
<comment type="function">
    <text evidence="10 11">Involved in coproporphyrin-dependent heme b biosynthesis. Catalyzes the insertion of ferrous iron into coproporphyrin III to form Fe-coproporphyrin III.</text>
</comment>
<keyword evidence="4 10" id="KW-0479">Metal-binding</keyword>
<dbReference type="UniPathway" id="UPA00252"/>
<proteinExistence type="inferred from homology"/>
<dbReference type="InterPro" id="IPR019772">
    <property type="entry name" value="Ferrochelatase_AS"/>
</dbReference>
<dbReference type="EC" id="4.99.1.9" evidence="10"/>
<dbReference type="OrthoDB" id="9809741at2"/>
<comment type="pathway">
    <text evidence="1 10 11">Porphyrin-containing compound metabolism; protoheme biosynthesis.</text>
</comment>
<dbReference type="CDD" id="cd03411">
    <property type="entry name" value="Ferrochelatase_N"/>
    <property type="match status" value="1"/>
</dbReference>
<name>E6TT69_EVAC2</name>
<gene>
    <name evidence="10" type="primary">cpfC</name>
    <name evidence="12" type="ordered locus">Bcell_3737</name>
</gene>
<dbReference type="HAMAP" id="MF_00323">
    <property type="entry name" value="Ferrochelatase"/>
    <property type="match status" value="1"/>
</dbReference>
<protein>
    <recommendedName>
        <fullName evidence="10">Coproporphyrin III ferrochelatase</fullName>
        <ecNumber evidence="10">4.99.1.9</ecNumber>
    </recommendedName>
</protein>
<dbReference type="RefSeq" id="WP_013490308.1">
    <property type="nucleotide sequence ID" value="NC_014829.1"/>
</dbReference>
<dbReference type="InterPro" id="IPR001015">
    <property type="entry name" value="Ferrochelatase"/>
</dbReference>
<dbReference type="SUPFAM" id="SSF53800">
    <property type="entry name" value="Chelatase"/>
    <property type="match status" value="1"/>
</dbReference>
<dbReference type="Gene3D" id="3.40.50.1400">
    <property type="match status" value="2"/>
</dbReference>
<dbReference type="InterPro" id="IPR033659">
    <property type="entry name" value="Ferrochelatase_N"/>
</dbReference>
<evidence type="ECO:0000313" key="13">
    <source>
        <dbReference type="Proteomes" id="UP000001401"/>
    </source>
</evidence>
<dbReference type="Proteomes" id="UP000001401">
    <property type="component" value="Chromosome"/>
</dbReference>
<dbReference type="STRING" id="649639.Bcell_3737"/>
<dbReference type="EMBL" id="CP002394">
    <property type="protein sequence ID" value="ADU31977.1"/>
    <property type="molecule type" value="Genomic_DNA"/>
</dbReference>
<dbReference type="KEGG" id="bco:Bcell_3737"/>
<evidence type="ECO:0000256" key="7">
    <source>
        <dbReference type="ARBA" id="ARBA00023239"/>
    </source>
</evidence>
<dbReference type="GO" id="GO:0004325">
    <property type="term" value="F:ferrochelatase activity"/>
    <property type="evidence" value="ECO:0007669"/>
    <property type="project" value="UniProtKB-UniRule"/>
</dbReference>
<feature type="binding site" evidence="10">
    <location>
        <position position="274"/>
    </location>
    <ligand>
        <name>Fe(2+)</name>
        <dbReference type="ChEBI" id="CHEBI:29033"/>
    </ligand>
</feature>
<comment type="caution">
    <text evidence="10">Lacks conserved residue(s) required for the propagation of feature annotation.</text>
</comment>
<dbReference type="PROSITE" id="PS00534">
    <property type="entry name" value="FERROCHELATASE"/>
    <property type="match status" value="1"/>
</dbReference>
<dbReference type="eggNOG" id="COG0276">
    <property type="taxonomic scope" value="Bacteria"/>
</dbReference>
<keyword evidence="13" id="KW-1185">Reference proteome</keyword>
<dbReference type="AlphaFoldDB" id="E6TT69"/>
<evidence type="ECO:0000256" key="4">
    <source>
        <dbReference type="ARBA" id="ARBA00022723"/>
    </source>
</evidence>
<dbReference type="HOGENOM" id="CLU_018884_0_0_9"/>
<keyword evidence="5 10" id="KW-0408">Iron</keyword>
<comment type="catalytic activity">
    <reaction evidence="9">
        <text>Fe-coproporphyrin III + 2 H(+) = coproporphyrin III + Fe(2+)</text>
        <dbReference type="Rhea" id="RHEA:49572"/>
        <dbReference type="ChEBI" id="CHEBI:15378"/>
        <dbReference type="ChEBI" id="CHEBI:29033"/>
        <dbReference type="ChEBI" id="CHEBI:68438"/>
        <dbReference type="ChEBI" id="CHEBI:131725"/>
        <dbReference type="EC" id="4.99.1.9"/>
    </reaction>
    <physiologicalReaction direction="right-to-left" evidence="9">
        <dbReference type="Rhea" id="RHEA:49574"/>
    </physiologicalReaction>
</comment>
<keyword evidence="6 10" id="KW-0350">Heme biosynthesis</keyword>
<dbReference type="PANTHER" id="PTHR11108">
    <property type="entry name" value="FERROCHELATASE"/>
    <property type="match status" value="1"/>
</dbReference>
<evidence type="ECO:0000256" key="3">
    <source>
        <dbReference type="ARBA" id="ARBA00022490"/>
    </source>
</evidence>
<comment type="similarity">
    <text evidence="2 10 11">Belongs to the ferrochelatase family.</text>
</comment>
<dbReference type="GO" id="GO:0046872">
    <property type="term" value="F:metal ion binding"/>
    <property type="evidence" value="ECO:0007669"/>
    <property type="project" value="UniProtKB-UniRule"/>
</dbReference>
<sequence>MEKTAVLLVNLGTPDAPDTKSVRKYLKIFLSDKRVIDLPRWRWLPILHGIVLRFRPKKSAKLYKSIWTKDGSPLLVYSQKQQQLLANRFEGNGNVKVTLAMNYGAPSITTELEKLHHWGVRHLIVLPLFPQYSSTTTASVWDHVQKVISKWRDIPELSFIRDFPDHPQFIELLQKRVDESIEVNGTPDAIVASYHGIPNRYAESGDDYVNRCTRTTDALRRRFPSVPILQCFQSKFGKEPWVEPATSDKLIELAKTDKKHVQIIAPAFTADCLETLEELEVENRDIFLSSGGKAYHYLPAANDDSLFIDCLESLIVERLKDSL</sequence>
<keyword evidence="8 10" id="KW-0627">Porphyrin biosynthesis</keyword>
<organism evidence="12 13">
    <name type="scientific">Evansella cellulosilytica (strain ATCC 21833 / DSM 2522 / FERM P-1141 / JCM 9156 / N-4)</name>
    <name type="common">Bacillus cellulosilyticus</name>
    <dbReference type="NCBI Taxonomy" id="649639"/>
    <lineage>
        <taxon>Bacteria</taxon>
        <taxon>Bacillati</taxon>
        <taxon>Bacillota</taxon>
        <taxon>Bacilli</taxon>
        <taxon>Bacillales</taxon>
        <taxon>Bacillaceae</taxon>
        <taxon>Evansella</taxon>
    </lineage>
</organism>
<keyword evidence="3 10" id="KW-0963">Cytoplasm</keyword>
<dbReference type="InterPro" id="IPR033644">
    <property type="entry name" value="Ferrochelatase_C"/>
</dbReference>
<dbReference type="FunFam" id="3.40.50.1400:FF:000002">
    <property type="entry name" value="Ferrochelatase"/>
    <property type="match status" value="1"/>
</dbReference>
<dbReference type="CDD" id="cd00419">
    <property type="entry name" value="Ferrochelatase_C"/>
    <property type="match status" value="1"/>
</dbReference>
<dbReference type="PANTHER" id="PTHR11108:SF1">
    <property type="entry name" value="FERROCHELATASE, MITOCHONDRIAL"/>
    <property type="match status" value="1"/>
</dbReference>
<evidence type="ECO:0000256" key="2">
    <source>
        <dbReference type="ARBA" id="ARBA00007718"/>
    </source>
</evidence>
<dbReference type="GO" id="GO:0005737">
    <property type="term" value="C:cytoplasm"/>
    <property type="evidence" value="ECO:0007669"/>
    <property type="project" value="UniProtKB-SubCell"/>
</dbReference>
<evidence type="ECO:0000256" key="1">
    <source>
        <dbReference type="ARBA" id="ARBA00004744"/>
    </source>
</evidence>
<evidence type="ECO:0000313" key="12">
    <source>
        <dbReference type="EMBL" id="ADU31977.1"/>
    </source>
</evidence>
<dbReference type="Pfam" id="PF00762">
    <property type="entry name" value="Ferrochelatase"/>
    <property type="match status" value="1"/>
</dbReference>
<dbReference type="GO" id="GO:0006783">
    <property type="term" value="P:heme biosynthetic process"/>
    <property type="evidence" value="ECO:0007669"/>
    <property type="project" value="UniProtKB-UniRule"/>
</dbReference>
<accession>E6TT69</accession>
<comment type="subcellular location">
    <subcellularLocation>
        <location evidence="10 11">Cytoplasm</location>
    </subcellularLocation>
</comment>
<evidence type="ECO:0000256" key="10">
    <source>
        <dbReference type="HAMAP-Rule" id="MF_00323"/>
    </source>
</evidence>
<evidence type="ECO:0000256" key="6">
    <source>
        <dbReference type="ARBA" id="ARBA00023133"/>
    </source>
</evidence>